<proteinExistence type="predicted"/>
<gene>
    <name evidence="2" type="ORF">A2W54_02755</name>
</gene>
<dbReference type="Proteomes" id="UP000178425">
    <property type="component" value="Unassembled WGS sequence"/>
</dbReference>
<comment type="caution">
    <text evidence="2">The sequence shown here is derived from an EMBL/GenBank/DDBJ whole genome shotgun (WGS) entry which is preliminary data.</text>
</comment>
<keyword evidence="1" id="KW-0812">Transmembrane</keyword>
<evidence type="ECO:0000313" key="2">
    <source>
        <dbReference type="EMBL" id="OGF78680.1"/>
    </source>
</evidence>
<evidence type="ECO:0000256" key="1">
    <source>
        <dbReference type="SAM" id="Phobius"/>
    </source>
</evidence>
<accession>A0A1F5WSS3</accession>
<evidence type="ECO:0000313" key="3">
    <source>
        <dbReference type="Proteomes" id="UP000178425"/>
    </source>
</evidence>
<keyword evidence="1" id="KW-1133">Transmembrane helix</keyword>
<reference evidence="2 3" key="1">
    <citation type="journal article" date="2016" name="Nat. Commun.">
        <title>Thousands of microbial genomes shed light on interconnected biogeochemical processes in an aquifer system.</title>
        <authorList>
            <person name="Anantharaman K."/>
            <person name="Brown C.T."/>
            <person name="Hug L.A."/>
            <person name="Sharon I."/>
            <person name="Castelle C.J."/>
            <person name="Probst A.J."/>
            <person name="Thomas B.C."/>
            <person name="Singh A."/>
            <person name="Wilkins M.J."/>
            <person name="Karaoz U."/>
            <person name="Brodie E.L."/>
            <person name="Williams K.H."/>
            <person name="Hubbard S.S."/>
            <person name="Banfield J.F."/>
        </authorList>
    </citation>
    <scope>NUCLEOTIDE SEQUENCE [LARGE SCALE GENOMIC DNA]</scope>
</reference>
<protein>
    <submittedName>
        <fullName evidence="2">Uncharacterized protein</fullName>
    </submittedName>
</protein>
<name>A0A1F5WSS3_9BACT</name>
<dbReference type="AlphaFoldDB" id="A0A1F5WSS3"/>
<sequence>MADVIFNEPKIPSEAHLEYSNSARIAKWIMRNSGGAIKDEKQANLALFIFSVAVILVSLYFILFGSISKPPDEALRNPTIGLPEK</sequence>
<dbReference type="EMBL" id="MFHI01000022">
    <property type="protein sequence ID" value="OGF78680.1"/>
    <property type="molecule type" value="Genomic_DNA"/>
</dbReference>
<keyword evidence="1" id="KW-0472">Membrane</keyword>
<feature type="transmembrane region" description="Helical" evidence="1">
    <location>
        <begin position="45"/>
        <end position="67"/>
    </location>
</feature>
<organism evidence="2 3">
    <name type="scientific">Candidatus Giovannonibacteria bacterium RIFCSPHIGHO2_02_43_13</name>
    <dbReference type="NCBI Taxonomy" id="1798330"/>
    <lineage>
        <taxon>Bacteria</taxon>
        <taxon>Candidatus Giovannoniibacteriota</taxon>
    </lineage>
</organism>